<dbReference type="EMBL" id="FTNU01000021">
    <property type="protein sequence ID" value="SIS06240.1"/>
    <property type="molecule type" value="Genomic_DNA"/>
</dbReference>
<reference evidence="2" key="1">
    <citation type="submission" date="2017-01" db="EMBL/GenBank/DDBJ databases">
        <authorList>
            <person name="Varghese N."/>
            <person name="Submissions S."/>
        </authorList>
    </citation>
    <scope>NUCLEOTIDE SEQUENCE [LARGE SCALE GENOMIC DNA]</scope>
    <source>
        <strain evidence="2">DSM 21768</strain>
    </source>
</reference>
<organism evidence="1 2">
    <name type="scientific">Moraxella cuniculi DSM 21768</name>
    <dbReference type="NCBI Taxonomy" id="1122245"/>
    <lineage>
        <taxon>Bacteria</taxon>
        <taxon>Pseudomonadati</taxon>
        <taxon>Pseudomonadota</taxon>
        <taxon>Gammaproteobacteria</taxon>
        <taxon>Moraxellales</taxon>
        <taxon>Moraxellaceae</taxon>
        <taxon>Moraxella</taxon>
    </lineage>
</organism>
<name>A0A1N7G0V0_9GAMM</name>
<dbReference type="Proteomes" id="UP000187495">
    <property type="component" value="Unassembled WGS sequence"/>
</dbReference>
<dbReference type="STRING" id="34061.B0189_01965"/>
<evidence type="ECO:0000313" key="2">
    <source>
        <dbReference type="Proteomes" id="UP000187495"/>
    </source>
</evidence>
<proteinExistence type="predicted"/>
<dbReference type="Gene3D" id="2.180.10.10">
    <property type="entry name" value="RHS repeat-associated core"/>
    <property type="match status" value="1"/>
</dbReference>
<accession>A0A1N7G0V0</accession>
<gene>
    <name evidence="1" type="ORF">SAMN02745664_12121</name>
</gene>
<evidence type="ECO:0000313" key="1">
    <source>
        <dbReference type="EMBL" id="SIS06240.1"/>
    </source>
</evidence>
<protein>
    <submittedName>
        <fullName evidence="1">RHS repeat-associated core domain-containing protein</fullName>
    </submittedName>
</protein>
<sequence>MFIQRDPIGLLGGNNVFAYADNPIHWVDPWGLAKKKCTETTKKEIEIKTNSFEDARNKAIKRLDELGFDWISRSTHVGRLGLGKNRNVGFSGNTKNGGFARYRLDYDPKKGTHINLEVGKGDSAIKEAYIFKGDENLFGKLLRKNT</sequence>
<dbReference type="AlphaFoldDB" id="A0A1N7G0V0"/>
<keyword evidence="2" id="KW-1185">Reference proteome</keyword>